<sequence>MRIDETEDLRKHLDEFNRIILDLSNIGVKIEDEDQGILLLSTLPKSYEHFVDTIVYRKESLSMIEYKGSNQSHKTKPNPKARKQCYYCKKEVHFRDECRALKAKLQRDKSKERGDVGEVTDGYESADVLVVSSQESSDSWILDSGCSFHMTPKRELFDSFKKLDGGSVLLGDNKACKVARIGTVRLKLHDDQIRSIHEVSSFKVMKGSLIVMKGELKNGIYYLKGKTITGENDMVVRGPDMESTRLWHLGHVKFSPRKHTTKGKLDYIHSHLWGASRTKTLGGASYFMSIVDDYTRKVWVFLLKTKNEAFNTFVTWKRLIENQTGKKIKKLRTDNGLEFGSDEFTRFCQLEGIDRHKTVMKNPQQNGLEERMNRTLLERVRCMLKGAGLAKKFWGHVPTVDLFKVFGCTAFAHIRQDKLEPRALKCLFLGYLEGVKGYKLWCLENGHRKCIISRDVVFKEHEMTMKTYVTNDTQNDKEMTGLEIQSNREEEDSTDQVDTQGYLYSEIDEQATEHERLPFDSQGYQLFRDRERRQVKPPERFGFADCTAFALASAEEIDTTVPTTYQEAINSRNKNKWFAAFDEEMSSLNKNKTWKIVARPPGQKLIGCKWIFKENEGLQGEEVSVEFKMKDLGEAKRILGIDIKRDRPERLSLSQKGYIEKLIDKFCMNEAKFVSTFLAQHFKLTQNQSARTKEEKMYMDTMPYASCVGCLMYCMTWPMHLVCWKLNLQKVVVLSSIEAEYMAAIEAIKEAVWLKGFTKELGFKSKRSTHIDIKLHFIRDIIAEKEVSVKKIGIKENPANMMTKYLSLARFRLCLDLLNILNC</sequence>
<dbReference type="GO" id="GO:0006508">
    <property type="term" value="P:proteolysis"/>
    <property type="evidence" value="ECO:0007669"/>
    <property type="project" value="UniProtKB-KW"/>
</dbReference>
<organism evidence="3 4">
    <name type="scientific">Cannabis sativa</name>
    <name type="common">Hemp</name>
    <name type="synonym">Marijuana</name>
    <dbReference type="NCBI Taxonomy" id="3483"/>
    <lineage>
        <taxon>Eukaryota</taxon>
        <taxon>Viridiplantae</taxon>
        <taxon>Streptophyta</taxon>
        <taxon>Embryophyta</taxon>
        <taxon>Tracheophyta</taxon>
        <taxon>Spermatophyta</taxon>
        <taxon>Magnoliopsida</taxon>
        <taxon>eudicotyledons</taxon>
        <taxon>Gunneridae</taxon>
        <taxon>Pentapetalae</taxon>
        <taxon>rosids</taxon>
        <taxon>fabids</taxon>
        <taxon>Rosales</taxon>
        <taxon>Cannabaceae</taxon>
        <taxon>Cannabis</taxon>
    </lineage>
</organism>
<dbReference type="EnsemblPlants" id="evm.model.02.926">
    <property type="protein sequence ID" value="cds.evm.model.02.926"/>
    <property type="gene ID" value="evm.TU.02.926"/>
</dbReference>
<dbReference type="GO" id="GO:0015074">
    <property type="term" value="P:DNA integration"/>
    <property type="evidence" value="ECO:0007669"/>
    <property type="project" value="InterPro"/>
</dbReference>
<dbReference type="GO" id="GO:0008233">
    <property type="term" value="F:peptidase activity"/>
    <property type="evidence" value="ECO:0007669"/>
    <property type="project" value="UniProtKB-KW"/>
</dbReference>
<dbReference type="Pfam" id="PF22936">
    <property type="entry name" value="Pol_BBD"/>
    <property type="match status" value="1"/>
</dbReference>
<dbReference type="PANTHER" id="PTHR42648">
    <property type="entry name" value="TRANSPOSASE, PUTATIVE-RELATED"/>
    <property type="match status" value="1"/>
</dbReference>
<dbReference type="Pfam" id="PF25597">
    <property type="entry name" value="SH3_retrovirus"/>
    <property type="match status" value="1"/>
</dbReference>
<dbReference type="CDD" id="cd09272">
    <property type="entry name" value="RNase_HI_RT_Ty1"/>
    <property type="match status" value="1"/>
</dbReference>
<keyword evidence="1" id="KW-0645">Protease</keyword>
<name>A0A803P381_CANSA</name>
<accession>A0A803P381</accession>
<feature type="domain" description="Integrase catalytic" evidence="2">
    <location>
        <begin position="252"/>
        <end position="381"/>
    </location>
</feature>
<dbReference type="Gramene" id="evm.model.02.926">
    <property type="protein sequence ID" value="cds.evm.model.02.926"/>
    <property type="gene ID" value="evm.TU.02.926"/>
</dbReference>
<dbReference type="InterPro" id="IPR001584">
    <property type="entry name" value="Integrase_cat-core"/>
</dbReference>
<dbReference type="AlphaFoldDB" id="A0A803P381"/>
<evidence type="ECO:0000256" key="1">
    <source>
        <dbReference type="ARBA" id="ARBA00022670"/>
    </source>
</evidence>
<dbReference type="Pfam" id="PF00665">
    <property type="entry name" value="rve"/>
    <property type="match status" value="1"/>
</dbReference>
<protein>
    <recommendedName>
        <fullName evidence="2">Integrase catalytic domain-containing protein</fullName>
    </recommendedName>
</protein>
<keyword evidence="4" id="KW-1185">Reference proteome</keyword>
<dbReference type="InterPro" id="IPR057670">
    <property type="entry name" value="SH3_retrovirus"/>
</dbReference>
<dbReference type="Pfam" id="PF14223">
    <property type="entry name" value="Retrotran_gag_2"/>
    <property type="match status" value="1"/>
</dbReference>
<dbReference type="InterPro" id="IPR036397">
    <property type="entry name" value="RNaseH_sf"/>
</dbReference>
<evidence type="ECO:0000313" key="3">
    <source>
        <dbReference type="EnsemblPlants" id="cds.evm.model.02.926"/>
    </source>
</evidence>
<dbReference type="InterPro" id="IPR054722">
    <property type="entry name" value="PolX-like_BBD"/>
</dbReference>
<dbReference type="EMBL" id="UZAU01000142">
    <property type="status" value="NOT_ANNOTATED_CDS"/>
    <property type="molecule type" value="Genomic_DNA"/>
</dbReference>
<dbReference type="SUPFAM" id="SSF53098">
    <property type="entry name" value="Ribonuclease H-like"/>
    <property type="match status" value="1"/>
</dbReference>
<dbReference type="PANTHER" id="PTHR42648:SF31">
    <property type="entry name" value="RNA-DIRECTED DNA POLYMERASE"/>
    <property type="match status" value="1"/>
</dbReference>
<reference evidence="3" key="2">
    <citation type="submission" date="2021-03" db="UniProtKB">
        <authorList>
            <consortium name="EnsemblPlants"/>
        </authorList>
    </citation>
    <scope>IDENTIFICATION</scope>
</reference>
<dbReference type="Gene3D" id="3.30.420.10">
    <property type="entry name" value="Ribonuclease H-like superfamily/Ribonuclease H"/>
    <property type="match status" value="1"/>
</dbReference>
<dbReference type="InterPro" id="IPR012337">
    <property type="entry name" value="RNaseH-like_sf"/>
</dbReference>
<reference evidence="3" key="1">
    <citation type="submission" date="2018-11" db="EMBL/GenBank/DDBJ databases">
        <authorList>
            <person name="Grassa J C."/>
        </authorList>
    </citation>
    <scope>NUCLEOTIDE SEQUENCE [LARGE SCALE GENOMIC DNA]</scope>
</reference>
<dbReference type="OMA" id="NITHAVG"/>
<dbReference type="PROSITE" id="PS50994">
    <property type="entry name" value="INTEGRASE"/>
    <property type="match status" value="1"/>
</dbReference>
<keyword evidence="1" id="KW-0378">Hydrolase</keyword>
<dbReference type="GO" id="GO:0003676">
    <property type="term" value="F:nucleic acid binding"/>
    <property type="evidence" value="ECO:0007669"/>
    <property type="project" value="InterPro"/>
</dbReference>
<proteinExistence type="predicted"/>
<evidence type="ECO:0000259" key="2">
    <source>
        <dbReference type="PROSITE" id="PS50994"/>
    </source>
</evidence>
<dbReference type="Proteomes" id="UP000596661">
    <property type="component" value="Chromosome 2"/>
</dbReference>
<evidence type="ECO:0000313" key="4">
    <source>
        <dbReference type="Proteomes" id="UP000596661"/>
    </source>
</evidence>
<dbReference type="InterPro" id="IPR039537">
    <property type="entry name" value="Retrotran_Ty1/copia-like"/>
</dbReference>